<evidence type="ECO:0000313" key="1">
    <source>
        <dbReference type="EMBL" id="MBA4496424.1"/>
    </source>
</evidence>
<dbReference type="RefSeq" id="WP_181754832.1">
    <property type="nucleotide sequence ID" value="NZ_JACEIQ010000034.1"/>
</dbReference>
<keyword evidence="2" id="KW-1185">Reference proteome</keyword>
<evidence type="ECO:0000313" key="2">
    <source>
        <dbReference type="Proteomes" id="UP000535491"/>
    </source>
</evidence>
<name>A0A7W1WUR2_9BACL</name>
<reference evidence="1 2" key="1">
    <citation type="submission" date="2020-07" db="EMBL/GenBank/DDBJ databases">
        <authorList>
            <person name="Feng H."/>
        </authorList>
    </citation>
    <scope>NUCLEOTIDE SEQUENCE [LARGE SCALE GENOMIC DNA]</scope>
    <source>
        <strain evidence="2">s-10</strain>
    </source>
</reference>
<comment type="caution">
    <text evidence="1">The sequence shown here is derived from an EMBL/GenBank/DDBJ whole genome shotgun (WGS) entry which is preliminary data.</text>
</comment>
<protein>
    <submittedName>
        <fullName evidence="1">Uncharacterized protein</fullName>
    </submittedName>
</protein>
<sequence>MQTSIEEYIDLYKGELPIEYDSDEDKSIMKSEMLEYSIEIIKEGIAEIRSLMEGEIN</sequence>
<accession>A0A7W1WUR2</accession>
<dbReference type="AlphaFoldDB" id="A0A7W1WUR2"/>
<organism evidence="1 2">
    <name type="scientific">Paenactinomyces guangxiensis</name>
    <dbReference type="NCBI Taxonomy" id="1490290"/>
    <lineage>
        <taxon>Bacteria</taxon>
        <taxon>Bacillati</taxon>
        <taxon>Bacillota</taxon>
        <taxon>Bacilli</taxon>
        <taxon>Bacillales</taxon>
        <taxon>Thermoactinomycetaceae</taxon>
        <taxon>Paenactinomyces</taxon>
    </lineage>
</organism>
<dbReference type="Proteomes" id="UP000535491">
    <property type="component" value="Unassembled WGS sequence"/>
</dbReference>
<dbReference type="EMBL" id="JACEIQ010000034">
    <property type="protein sequence ID" value="MBA4496424.1"/>
    <property type="molecule type" value="Genomic_DNA"/>
</dbReference>
<gene>
    <name evidence="1" type="ORF">H1191_19370</name>
</gene>
<proteinExistence type="predicted"/>